<feature type="compositionally biased region" description="Basic residues" evidence="1">
    <location>
        <begin position="80"/>
        <end position="90"/>
    </location>
</feature>
<dbReference type="EMBL" id="CADCWN010000249">
    <property type="protein sequence ID" value="CAA9582351.1"/>
    <property type="molecule type" value="Genomic_DNA"/>
</dbReference>
<sequence length="90" mass="9486">MAKARAPYPPTFRAAAVALAKTSGKGIPQFAPALGASAQALRGRIKCAEVDGGRGRPGGTDDRRAGGVAPPAARGQDYRARHRRRWSGYR</sequence>
<dbReference type="InterPro" id="IPR036388">
    <property type="entry name" value="WH-like_DNA-bd_sf"/>
</dbReference>
<name>A0A6J4VLL3_9BACT</name>
<accession>A0A6J4VLL3</accession>
<reference evidence="2" key="1">
    <citation type="submission" date="2020-02" db="EMBL/GenBank/DDBJ databases">
        <authorList>
            <person name="Meier V. D."/>
        </authorList>
    </citation>
    <scope>NUCLEOTIDE SEQUENCE</scope>
    <source>
        <strain evidence="2">AVDCRST_MAG18</strain>
    </source>
</reference>
<dbReference type="Gene3D" id="1.10.10.10">
    <property type="entry name" value="Winged helix-like DNA-binding domain superfamily/Winged helix DNA-binding domain"/>
    <property type="match status" value="1"/>
</dbReference>
<feature type="region of interest" description="Disordered" evidence="1">
    <location>
        <begin position="49"/>
        <end position="90"/>
    </location>
</feature>
<dbReference type="AlphaFoldDB" id="A0A6J4VLL3"/>
<feature type="compositionally biased region" description="Basic and acidic residues" evidence="1">
    <location>
        <begin position="49"/>
        <end position="65"/>
    </location>
</feature>
<evidence type="ECO:0000256" key="1">
    <source>
        <dbReference type="SAM" id="MobiDB-lite"/>
    </source>
</evidence>
<proteinExistence type="predicted"/>
<organism evidence="2">
    <name type="scientific">uncultured Thermomicrobiales bacterium</name>
    <dbReference type="NCBI Taxonomy" id="1645740"/>
    <lineage>
        <taxon>Bacteria</taxon>
        <taxon>Pseudomonadati</taxon>
        <taxon>Thermomicrobiota</taxon>
        <taxon>Thermomicrobia</taxon>
        <taxon>Thermomicrobiales</taxon>
        <taxon>environmental samples</taxon>
    </lineage>
</organism>
<feature type="compositionally biased region" description="Low complexity" evidence="1">
    <location>
        <begin position="66"/>
        <end position="75"/>
    </location>
</feature>
<evidence type="ECO:0000313" key="2">
    <source>
        <dbReference type="EMBL" id="CAA9582351.1"/>
    </source>
</evidence>
<protein>
    <submittedName>
        <fullName evidence="2">Uncharacterized protein</fullName>
    </submittedName>
</protein>
<gene>
    <name evidence="2" type="ORF">AVDCRST_MAG18-3333</name>
</gene>